<feature type="chain" id="PRO_5006065424" evidence="6">
    <location>
        <begin position="21"/>
        <end position="160"/>
    </location>
</feature>
<keyword evidence="2 4" id="KW-0479">Metal-binding</keyword>
<keyword evidence="6" id="KW-0732">Signal</keyword>
<feature type="domain" description="Cytochrome c" evidence="7">
    <location>
        <begin position="22"/>
        <end position="136"/>
    </location>
</feature>
<keyword evidence="9" id="KW-1185">Reference proteome</keyword>
<dbReference type="Gene3D" id="1.10.760.10">
    <property type="entry name" value="Cytochrome c-like domain"/>
    <property type="match status" value="1"/>
</dbReference>
<dbReference type="GO" id="GO:0020037">
    <property type="term" value="F:heme binding"/>
    <property type="evidence" value="ECO:0007669"/>
    <property type="project" value="InterPro"/>
</dbReference>
<dbReference type="PROSITE" id="PS51007">
    <property type="entry name" value="CYTC"/>
    <property type="match status" value="1"/>
</dbReference>
<evidence type="ECO:0000256" key="2">
    <source>
        <dbReference type="ARBA" id="ARBA00022723"/>
    </source>
</evidence>
<evidence type="ECO:0000256" key="6">
    <source>
        <dbReference type="SAM" id="SignalP"/>
    </source>
</evidence>
<dbReference type="InterPro" id="IPR009056">
    <property type="entry name" value="Cyt_c-like_dom"/>
</dbReference>
<reference evidence="9" key="1">
    <citation type="submission" date="2015-09" db="EMBL/GenBank/DDBJ databases">
        <authorList>
            <person name="Rodrigo-Torres Lidia"/>
            <person name="Arahal R.David."/>
        </authorList>
    </citation>
    <scope>NUCLEOTIDE SEQUENCE [LARGE SCALE GENOMIC DNA]</scope>
    <source>
        <strain evidence="9">CECT 5114</strain>
    </source>
</reference>
<dbReference type="GO" id="GO:0009055">
    <property type="term" value="F:electron transfer activity"/>
    <property type="evidence" value="ECO:0007669"/>
    <property type="project" value="InterPro"/>
</dbReference>
<evidence type="ECO:0000256" key="1">
    <source>
        <dbReference type="ARBA" id="ARBA00022617"/>
    </source>
</evidence>
<feature type="compositionally biased region" description="Acidic residues" evidence="5">
    <location>
        <begin position="140"/>
        <end position="151"/>
    </location>
</feature>
<organism evidence="8 9">
    <name type="scientific">Cognatishimia activa</name>
    <dbReference type="NCBI Taxonomy" id="1715691"/>
    <lineage>
        <taxon>Bacteria</taxon>
        <taxon>Pseudomonadati</taxon>
        <taxon>Pseudomonadota</taxon>
        <taxon>Alphaproteobacteria</taxon>
        <taxon>Rhodobacterales</taxon>
        <taxon>Paracoccaceae</taxon>
        <taxon>Cognatishimia</taxon>
    </lineage>
</organism>
<gene>
    <name evidence="8" type="ORF">TA5114_00760</name>
</gene>
<evidence type="ECO:0000313" key="9">
    <source>
        <dbReference type="Proteomes" id="UP000051184"/>
    </source>
</evidence>
<dbReference type="EMBL" id="CYUE01000006">
    <property type="protein sequence ID" value="CUK24971.1"/>
    <property type="molecule type" value="Genomic_DNA"/>
</dbReference>
<name>A0A0P1IMR9_9RHOB</name>
<sequence length="160" mass="16853">MMKTIVTFALTLMMATAAQAEGDIDAGKKTFGKCKSCHSVVSTDGDVLVKGGRTGPNLFGVIGREAGTADFKYSKTFVSLNETGLVWDEANFAAFVVDPRGFLKEQGTDGKTRMTFKLKKGGEDVAAFLASLAPAREAEEATEDAPEEAAAEAEATTATE</sequence>
<accession>A0A0P1IMR9</accession>
<feature type="signal peptide" evidence="6">
    <location>
        <begin position="1"/>
        <end position="20"/>
    </location>
</feature>
<evidence type="ECO:0000256" key="4">
    <source>
        <dbReference type="PROSITE-ProRule" id="PRU00433"/>
    </source>
</evidence>
<keyword evidence="1 4" id="KW-0349">Heme</keyword>
<dbReference type="InterPro" id="IPR036909">
    <property type="entry name" value="Cyt_c-like_dom_sf"/>
</dbReference>
<dbReference type="Proteomes" id="UP000051184">
    <property type="component" value="Unassembled WGS sequence"/>
</dbReference>
<proteinExistence type="predicted"/>
<evidence type="ECO:0000256" key="3">
    <source>
        <dbReference type="ARBA" id="ARBA00023004"/>
    </source>
</evidence>
<evidence type="ECO:0000259" key="7">
    <source>
        <dbReference type="PROSITE" id="PS51007"/>
    </source>
</evidence>
<dbReference type="SUPFAM" id="SSF46626">
    <property type="entry name" value="Cytochrome c"/>
    <property type="match status" value="1"/>
</dbReference>
<dbReference type="STRING" id="1715691.TA5113_02408"/>
<feature type="region of interest" description="Disordered" evidence="5">
    <location>
        <begin position="136"/>
        <end position="160"/>
    </location>
</feature>
<evidence type="ECO:0000313" key="8">
    <source>
        <dbReference type="EMBL" id="CUK24971.1"/>
    </source>
</evidence>
<keyword evidence="3 4" id="KW-0408">Iron</keyword>
<evidence type="ECO:0000256" key="5">
    <source>
        <dbReference type="SAM" id="MobiDB-lite"/>
    </source>
</evidence>
<protein>
    <submittedName>
        <fullName evidence="8">Cytochrome c551</fullName>
    </submittedName>
</protein>
<dbReference type="AlphaFoldDB" id="A0A0P1IMR9"/>
<dbReference type="GO" id="GO:0046872">
    <property type="term" value="F:metal ion binding"/>
    <property type="evidence" value="ECO:0007669"/>
    <property type="project" value="UniProtKB-KW"/>
</dbReference>